<dbReference type="RefSeq" id="WP_155066149.1">
    <property type="nucleotide sequence ID" value="NZ_WMIF01000058.1"/>
</dbReference>
<dbReference type="AlphaFoldDB" id="A0A844H704"/>
<sequence length="102" mass="11289">MSRKFDPEHAAAQGYTRADWDAVDSPELTAEELAQARPFAEVFPALAEKIHRAGRPRSSNPKVPVSLRLDQDVIEAFKKQGPGWQSRINAALRAAAHLRATE</sequence>
<reference evidence="1 2" key="1">
    <citation type="submission" date="2019-11" db="EMBL/GenBank/DDBJ databases">
        <authorList>
            <person name="Dong K."/>
        </authorList>
    </citation>
    <scope>NUCLEOTIDE SEQUENCE [LARGE SCALE GENOMIC DNA]</scope>
    <source>
        <strain evidence="1 2">JCM 17370</strain>
    </source>
</reference>
<evidence type="ECO:0000313" key="1">
    <source>
        <dbReference type="EMBL" id="MTH36656.1"/>
    </source>
</evidence>
<dbReference type="EMBL" id="WMIF01000058">
    <property type="protein sequence ID" value="MTH36656.1"/>
    <property type="molecule type" value="Genomic_DNA"/>
</dbReference>
<proteinExistence type="predicted"/>
<comment type="caution">
    <text evidence="1">The sequence shown here is derived from an EMBL/GenBank/DDBJ whole genome shotgun (WGS) entry which is preliminary data.</text>
</comment>
<gene>
    <name evidence="1" type="ORF">GL279_18970</name>
</gene>
<dbReference type="InterPro" id="IPR025528">
    <property type="entry name" value="BrnA_antitoxin"/>
</dbReference>
<dbReference type="Pfam" id="PF14384">
    <property type="entry name" value="BrnA_antitoxin"/>
    <property type="match status" value="1"/>
</dbReference>
<dbReference type="Proteomes" id="UP000442533">
    <property type="component" value="Unassembled WGS sequence"/>
</dbReference>
<protein>
    <recommendedName>
        <fullName evidence="3">BrnA antitoxin family protein</fullName>
    </recommendedName>
</protein>
<name>A0A844H704_9RHOB</name>
<keyword evidence="2" id="KW-1185">Reference proteome</keyword>
<evidence type="ECO:0008006" key="3">
    <source>
        <dbReference type="Google" id="ProtNLM"/>
    </source>
</evidence>
<dbReference type="OrthoDB" id="361944at2"/>
<evidence type="ECO:0000313" key="2">
    <source>
        <dbReference type="Proteomes" id="UP000442533"/>
    </source>
</evidence>
<organism evidence="1 2">
    <name type="scientific">Paracoccus limosus</name>
    <dbReference type="NCBI Taxonomy" id="913252"/>
    <lineage>
        <taxon>Bacteria</taxon>
        <taxon>Pseudomonadati</taxon>
        <taxon>Pseudomonadota</taxon>
        <taxon>Alphaproteobacteria</taxon>
        <taxon>Rhodobacterales</taxon>
        <taxon>Paracoccaceae</taxon>
        <taxon>Paracoccus</taxon>
    </lineage>
</organism>
<accession>A0A844H704</accession>